<organism evidence="3 4">
    <name type="scientific">Rhamnella rubrinervis</name>
    <dbReference type="NCBI Taxonomy" id="2594499"/>
    <lineage>
        <taxon>Eukaryota</taxon>
        <taxon>Viridiplantae</taxon>
        <taxon>Streptophyta</taxon>
        <taxon>Embryophyta</taxon>
        <taxon>Tracheophyta</taxon>
        <taxon>Spermatophyta</taxon>
        <taxon>Magnoliopsida</taxon>
        <taxon>eudicotyledons</taxon>
        <taxon>Gunneridae</taxon>
        <taxon>Pentapetalae</taxon>
        <taxon>rosids</taxon>
        <taxon>fabids</taxon>
        <taxon>Rosales</taxon>
        <taxon>Rhamnaceae</taxon>
        <taxon>rhamnoid group</taxon>
        <taxon>Rhamneae</taxon>
        <taxon>Rhamnella</taxon>
    </lineage>
</organism>
<comment type="caution">
    <text evidence="3">The sequence shown here is derived from an EMBL/GenBank/DDBJ whole genome shotgun (WGS) entry which is preliminary data.</text>
</comment>
<dbReference type="GO" id="GO:0099402">
    <property type="term" value="P:plant organ development"/>
    <property type="evidence" value="ECO:0007669"/>
    <property type="project" value="UniProtKB-ARBA"/>
</dbReference>
<feature type="repeat" description="PPR" evidence="2">
    <location>
        <begin position="140"/>
        <end position="170"/>
    </location>
</feature>
<keyword evidence="4" id="KW-1185">Reference proteome</keyword>
<feature type="repeat" description="PPR" evidence="2">
    <location>
        <begin position="173"/>
        <end position="207"/>
    </location>
</feature>
<dbReference type="GO" id="GO:0003723">
    <property type="term" value="F:RNA binding"/>
    <property type="evidence" value="ECO:0007669"/>
    <property type="project" value="InterPro"/>
</dbReference>
<dbReference type="GO" id="GO:0009451">
    <property type="term" value="P:RNA modification"/>
    <property type="evidence" value="ECO:0007669"/>
    <property type="project" value="InterPro"/>
</dbReference>
<feature type="repeat" description="PPR" evidence="2">
    <location>
        <begin position="75"/>
        <end position="109"/>
    </location>
</feature>
<dbReference type="InterPro" id="IPR011990">
    <property type="entry name" value="TPR-like_helical_dom_sf"/>
</dbReference>
<protein>
    <recommendedName>
        <fullName evidence="5">Pentatricopeptide repeat-containing protein</fullName>
    </recommendedName>
</protein>
<gene>
    <name evidence="3" type="ORF">FNV43_RR18974</name>
</gene>
<dbReference type="PANTHER" id="PTHR47926">
    <property type="entry name" value="PENTATRICOPEPTIDE REPEAT-CONTAINING PROTEIN"/>
    <property type="match status" value="1"/>
</dbReference>
<dbReference type="InterPro" id="IPR046960">
    <property type="entry name" value="PPR_At4g14850-like_plant"/>
</dbReference>
<dbReference type="NCBIfam" id="TIGR00756">
    <property type="entry name" value="PPR"/>
    <property type="match status" value="4"/>
</dbReference>
<evidence type="ECO:0000313" key="4">
    <source>
        <dbReference type="Proteomes" id="UP000796880"/>
    </source>
</evidence>
<dbReference type="OrthoDB" id="772730at2759"/>
<dbReference type="EMBL" id="VOIH02000008">
    <property type="protein sequence ID" value="KAF3440689.1"/>
    <property type="molecule type" value="Genomic_DNA"/>
</dbReference>
<dbReference type="Pfam" id="PF13041">
    <property type="entry name" value="PPR_2"/>
    <property type="match status" value="2"/>
</dbReference>
<reference evidence="3" key="1">
    <citation type="submission" date="2020-03" db="EMBL/GenBank/DDBJ databases">
        <title>A high-quality chromosome-level genome assembly of a woody plant with both climbing and erect habits, Rhamnella rubrinervis.</title>
        <authorList>
            <person name="Lu Z."/>
            <person name="Yang Y."/>
            <person name="Zhu X."/>
            <person name="Sun Y."/>
        </authorList>
    </citation>
    <scope>NUCLEOTIDE SEQUENCE</scope>
    <source>
        <strain evidence="3">BYM</strain>
        <tissue evidence="3">Leaf</tissue>
    </source>
</reference>
<dbReference type="FunFam" id="1.25.40.10:FF:000158">
    <property type="entry name" value="pentatricopeptide repeat-containing protein At2g33680"/>
    <property type="match status" value="1"/>
</dbReference>
<dbReference type="InterPro" id="IPR002885">
    <property type="entry name" value="PPR_rpt"/>
</dbReference>
<dbReference type="Proteomes" id="UP000796880">
    <property type="component" value="Unassembled WGS sequence"/>
</dbReference>
<dbReference type="PROSITE" id="PS51375">
    <property type="entry name" value="PPR"/>
    <property type="match status" value="3"/>
</dbReference>
<sequence length="312" mass="35407">MLENGVRADKFSFSLVLKACGRMGLVKEGLQVHGLLRKMETGSHLYLQNSLIGWYQNCGFIEFSRQVFDRIPKRDSVSYNSMIDGYVKRGLIDMARELFNCMPEQEKNLISWNSMISGYAQSENGLKSALELFRTMPERDLVSWNTIIDGCVKHGKLEDARSLFNTMPKGTRDVVACNAMIGGYVQNGNCTEALEIFEHMLKSDITPDSATMLIVLSAVAQSGRLENGVAMHCYLEENGFFGIMCFELMRRVHKVEPKMQHYGCMVDVLGRAGLIEEARRFIDGMPIEPNDVVWRTLLSACKKYEKLNIERQ</sequence>
<accession>A0A8K0E7A1</accession>
<proteinExistence type="predicted"/>
<dbReference type="AlphaFoldDB" id="A0A8K0E7A1"/>
<name>A0A8K0E7A1_9ROSA</name>
<dbReference type="Gene3D" id="1.25.40.10">
    <property type="entry name" value="Tetratricopeptide repeat domain"/>
    <property type="match status" value="3"/>
</dbReference>
<evidence type="ECO:0000256" key="1">
    <source>
        <dbReference type="ARBA" id="ARBA00022737"/>
    </source>
</evidence>
<evidence type="ECO:0000313" key="3">
    <source>
        <dbReference type="EMBL" id="KAF3440689.1"/>
    </source>
</evidence>
<evidence type="ECO:0008006" key="5">
    <source>
        <dbReference type="Google" id="ProtNLM"/>
    </source>
</evidence>
<evidence type="ECO:0000256" key="2">
    <source>
        <dbReference type="PROSITE-ProRule" id="PRU00708"/>
    </source>
</evidence>
<keyword evidence="1" id="KW-0677">Repeat</keyword>
<dbReference type="Pfam" id="PF01535">
    <property type="entry name" value="PPR"/>
    <property type="match status" value="3"/>
</dbReference>